<protein>
    <submittedName>
        <fullName evidence="19">Fe-S cluster assembly protein DRE2</fullName>
    </submittedName>
</protein>
<dbReference type="GO" id="GO:0032040">
    <property type="term" value="C:small-subunit processome"/>
    <property type="evidence" value="ECO:0007669"/>
    <property type="project" value="TreeGrafter"/>
</dbReference>
<comment type="domain">
    <text evidence="15">The C-terminal domain binds 2 Fe-S clusters but is otherwise mostly in an intrinsically disordered conformation.</text>
</comment>
<dbReference type="PANTHER" id="PTHR17039:SF0">
    <property type="entry name" value="U3 SMALL NUCLEOLAR RIBONUCLEOPROTEIN PROTEIN MPP10"/>
    <property type="match status" value="1"/>
</dbReference>
<reference evidence="20" key="1">
    <citation type="journal article" date="2013" name="New Phytol.">
        <title>Comparative genomic and transcriptomic analyses reveal the hemibiotrophic stage shift of Colletotrichum fungi.</title>
        <authorList>
            <person name="Gan P."/>
            <person name="Ikeda K."/>
            <person name="Irieda H."/>
            <person name="Narusaka M."/>
            <person name="O'Connell R.J."/>
            <person name="Narusaka Y."/>
            <person name="Takano Y."/>
            <person name="Kubo Y."/>
            <person name="Shirasu K."/>
        </authorList>
    </citation>
    <scope>NUCLEOTIDE SEQUENCE [LARGE SCALE GENOMIC DNA]</scope>
    <source>
        <strain evidence="20">104-T / ATCC 96160 / CBS 514.97 / LARS 414 / MAFF 240422</strain>
    </source>
</reference>
<evidence type="ECO:0000256" key="13">
    <source>
        <dbReference type="ARBA" id="ARBA00023274"/>
    </source>
</evidence>
<evidence type="ECO:0000256" key="15">
    <source>
        <dbReference type="HAMAP-Rule" id="MF_03115"/>
    </source>
</evidence>
<dbReference type="GO" id="GO:0046872">
    <property type="term" value="F:metal ion binding"/>
    <property type="evidence" value="ECO:0007669"/>
    <property type="project" value="UniProtKB-KW"/>
</dbReference>
<dbReference type="GO" id="GO:0005758">
    <property type="term" value="C:mitochondrial intermembrane space"/>
    <property type="evidence" value="ECO:0007669"/>
    <property type="project" value="UniProtKB-SubCell"/>
</dbReference>
<dbReference type="GO" id="GO:0006364">
    <property type="term" value="P:rRNA processing"/>
    <property type="evidence" value="ECO:0007669"/>
    <property type="project" value="UniProtKB-KW"/>
</dbReference>
<dbReference type="EMBL" id="AMCV02000001">
    <property type="protein sequence ID" value="TDZ25652.1"/>
    <property type="molecule type" value="Genomic_DNA"/>
</dbReference>
<dbReference type="AlphaFoldDB" id="A0A484G5S5"/>
<dbReference type="Gene3D" id="3.40.50.11000">
    <property type="entry name" value="Fe-S cluster assembly protein Dre2, N-terminal domain"/>
    <property type="match status" value="1"/>
</dbReference>
<evidence type="ECO:0000256" key="4">
    <source>
        <dbReference type="ARBA" id="ARBA00022490"/>
    </source>
</evidence>
<evidence type="ECO:0000256" key="7">
    <source>
        <dbReference type="ARBA" id="ARBA00022714"/>
    </source>
</evidence>
<evidence type="ECO:0000256" key="1">
    <source>
        <dbReference type="ARBA" id="ARBA00001966"/>
    </source>
</evidence>
<evidence type="ECO:0000256" key="8">
    <source>
        <dbReference type="ARBA" id="ARBA00022723"/>
    </source>
</evidence>
<organism evidence="19 20">
    <name type="scientific">Colletotrichum orbiculare (strain 104-T / ATCC 96160 / CBS 514.97 / LARS 414 / MAFF 240422)</name>
    <name type="common">Cucumber anthracnose fungus</name>
    <name type="synonym">Colletotrichum lagenarium</name>
    <dbReference type="NCBI Taxonomy" id="1213857"/>
    <lineage>
        <taxon>Eukaryota</taxon>
        <taxon>Fungi</taxon>
        <taxon>Dikarya</taxon>
        <taxon>Ascomycota</taxon>
        <taxon>Pezizomycotina</taxon>
        <taxon>Sordariomycetes</taxon>
        <taxon>Hypocreomycetidae</taxon>
        <taxon>Glomerellales</taxon>
        <taxon>Glomerellaceae</taxon>
        <taxon>Colletotrichum</taxon>
        <taxon>Colletotrichum orbiculare species complex</taxon>
    </lineage>
</organism>
<dbReference type="InterPro" id="IPR007785">
    <property type="entry name" value="Anamorsin"/>
</dbReference>
<feature type="compositionally biased region" description="Low complexity" evidence="16">
    <location>
        <begin position="993"/>
        <end position="1002"/>
    </location>
</feature>
<feature type="compositionally biased region" description="Acidic residues" evidence="16">
    <location>
        <begin position="210"/>
        <end position="238"/>
    </location>
</feature>
<evidence type="ECO:0000256" key="16">
    <source>
        <dbReference type="SAM" id="MobiDB-lite"/>
    </source>
</evidence>
<evidence type="ECO:0000256" key="3">
    <source>
        <dbReference type="ARBA" id="ARBA00022485"/>
    </source>
</evidence>
<evidence type="ECO:0000313" key="19">
    <source>
        <dbReference type="EMBL" id="TDZ25652.1"/>
    </source>
</evidence>
<keyword evidence="13" id="KW-0687">Ribonucleoprotein</keyword>
<feature type="binding site" evidence="15">
    <location>
        <position position="1047"/>
    </location>
    <ligand>
        <name>[2Fe-2S] cluster</name>
        <dbReference type="ChEBI" id="CHEBI:190135"/>
    </ligand>
</feature>
<comment type="caution">
    <text evidence="15">Lacks conserved residue(s) required for the propagation of feature annotation.</text>
</comment>
<dbReference type="GO" id="GO:0034457">
    <property type="term" value="C:Mpp10 complex"/>
    <property type="evidence" value="ECO:0007669"/>
    <property type="project" value="InterPro"/>
</dbReference>
<dbReference type="OrthoDB" id="445326at2759"/>
<dbReference type="HAMAP" id="MF_03115">
    <property type="entry name" value="Anamorsin"/>
    <property type="match status" value="1"/>
</dbReference>
<dbReference type="STRING" id="1213857.A0A484G5S5"/>
<comment type="caution">
    <text evidence="19">The sequence shown here is derived from an EMBL/GenBank/DDBJ whole genome shotgun (WGS) entry which is preliminary data.</text>
</comment>
<feature type="binding site" evidence="15">
    <location>
        <position position="1135"/>
    </location>
    <ligand>
        <name>[4Fe-4S] cluster</name>
        <dbReference type="ChEBI" id="CHEBI:49883"/>
    </ligand>
</feature>
<feature type="binding site" evidence="15">
    <location>
        <position position="1061"/>
    </location>
    <ligand>
        <name>[2Fe-2S] cluster</name>
        <dbReference type="ChEBI" id="CHEBI:190135"/>
    </ligand>
</feature>
<dbReference type="PANTHER" id="PTHR17039">
    <property type="entry name" value="U3 SMALL NUCLEOLAR RIBONUCLEOPROTEIN PROTEIN MPP10"/>
    <property type="match status" value="1"/>
</dbReference>
<dbReference type="InterPro" id="IPR046408">
    <property type="entry name" value="CIAPIN1"/>
</dbReference>
<comment type="cofactor">
    <cofactor evidence="1 15">
        <name>[4Fe-4S] cluster</name>
        <dbReference type="ChEBI" id="CHEBI:49883"/>
    </cofactor>
</comment>
<dbReference type="Pfam" id="PF05093">
    <property type="entry name" value="CIAPIN1"/>
    <property type="match status" value="1"/>
</dbReference>
<keyword evidence="5" id="KW-0690">Ribosome biogenesis</keyword>
<evidence type="ECO:0000259" key="17">
    <source>
        <dbReference type="Pfam" id="PF05093"/>
    </source>
</evidence>
<keyword evidence="7 15" id="KW-0001">2Fe-2S</keyword>
<feature type="region of interest" description="Disordered" evidence="16">
    <location>
        <begin position="984"/>
        <end position="1008"/>
    </location>
</feature>
<keyword evidence="11 15" id="KW-0496">Mitochondrion</keyword>
<feature type="compositionally biased region" description="Basic residues" evidence="16">
    <location>
        <begin position="663"/>
        <end position="674"/>
    </location>
</feature>
<evidence type="ECO:0000256" key="5">
    <source>
        <dbReference type="ARBA" id="ARBA00022517"/>
    </source>
</evidence>
<dbReference type="GO" id="GO:0005732">
    <property type="term" value="C:sno(s)RNA-containing ribonucleoprotein complex"/>
    <property type="evidence" value="ECO:0007669"/>
    <property type="project" value="InterPro"/>
</dbReference>
<comment type="cofactor">
    <cofactor evidence="15">
        <name>[2Fe-2S] cluster</name>
        <dbReference type="ChEBI" id="CHEBI:190135"/>
    </cofactor>
</comment>
<feature type="region of interest" description="Disordered" evidence="16">
    <location>
        <begin position="157"/>
        <end position="433"/>
    </location>
</feature>
<keyword evidence="9 15" id="KW-0408">Iron</keyword>
<proteinExistence type="inferred from homology"/>
<keyword evidence="10 15" id="KW-0411">Iron-sulfur</keyword>
<feature type="binding site" evidence="15">
    <location>
        <position position="1132"/>
    </location>
    <ligand>
        <name>[4Fe-4S] cluster</name>
        <dbReference type="ChEBI" id="CHEBI:49883"/>
    </ligand>
</feature>
<feature type="domain" description="Fe-S cluster assembly protein Dre2 N-terminal" evidence="18">
    <location>
        <begin position="840"/>
        <end position="971"/>
    </location>
</feature>
<feature type="compositionally biased region" description="Acidic residues" evidence="16">
    <location>
        <begin position="402"/>
        <end position="411"/>
    </location>
</feature>
<comment type="similarity">
    <text evidence="15">Belongs to the anamorsin family.</text>
</comment>
<keyword evidence="3 15" id="KW-0004">4Fe-4S</keyword>
<feature type="compositionally biased region" description="Acidic residues" evidence="16">
    <location>
        <begin position="302"/>
        <end position="346"/>
    </location>
</feature>
<keyword evidence="12" id="KW-0539">Nucleus</keyword>
<keyword evidence="8 15" id="KW-0479">Metal-binding</keyword>
<dbReference type="GO" id="GO:0016226">
    <property type="term" value="P:iron-sulfur cluster assembly"/>
    <property type="evidence" value="ECO:0007669"/>
    <property type="project" value="UniProtKB-UniRule"/>
</dbReference>
<sequence>MAAGSSSSSLTSTSQTSHTLTFAPGMAAHLPPMSGASAAQVRALFDNLGPANRHAFLQPPPAIPSASLQVVKDTLDAFAGQISDEQLRLLKEASKKRKRADGGDRTDVLKIRKVHVDGFETGQVWQQARRIIKSALKHSQETLQELEDRNEIVALGGEESLLESDEEGSEVDEEGSDDEEELSGSDLEASEEDDEEELEEGSDVEGLTGDLEDEDEDEDEDEEEEDDEDDDSAQDLVEDPNGLNDGFFSIDDFNKQTQWFEEQDARGDPNTDVASDDEDIDWTADPLDPSKTAKSKKPRGDDDGEELEDEDDDEDGPTFGDMDLDAPEGASDDEDEDMDAAEEEEFNANGICYKDFFAPPAKKGSKDKKKKKSVSFAPKITDEDVERAMEDVKKDLFHDESDIGEDSDDALSDVSAGDPRSRRSAHERRQAKLSEEIRKLEAESVAKREWTLSGEASAVERPVNSLLEEDLAFEHLGKPVPVITAEVSESIDDLIKRRILAQDFDEVIRRRPGADVSENTRRGLVELDDSKSGKGLAEIYEEEHLKNTDPDNYVSKSDEKAQREEKEIEAMWKELSAKLDSLSSWYYKPKPAAPSLTVVSDAATIAMEDAQPATAQGVSGGQTMLAPQEVYKAGKDTAEQGEVVARNGLPTAKQEMTREEKLRRRRREKERIRKAGGLDATKKPLSKKAQQQKETVADLKKGGVKVINRKGEVVDVDGNKAKAAVKATSSSFKLFFSLSIKVFICVHPKGVTIVLFPDHLFFLDLAKRPHNSNLRLPILCPLVFVNFAIQQLNYQHHPQTLLPDTVKMAPSVVTLDTTPDFDCTPSTTTTTNTTTTFPSSRTLLLAPPSLAANPRKLEHLLTTFDGAAPDLQMLDRLSASFVTLPSSTYDLVLILTDNDGSRVESTRLLSRAVISAIAETLKPAAQLRAQDGGYLTNDAAVAREAVLAGLVATPGGAFTKPDYGEDQVVTLSFGKKKSAAPPAPAADGAVSLASKPSTAPAVSAPPPGVGFVDFSDDLDMDDDDLIDEDTLLTDADLSRPINIPAECVPKVGKARRACKDCTCGLAERLTEEDAKTRSTNDARLAAAATAAAASASAPAVKLQTDDLAEVDFTVQGQTGSCGNCALGDAFRCGGCPYIGLPPFKPGEEVRLMNDAPQF</sequence>
<evidence type="ECO:0000256" key="9">
    <source>
        <dbReference type="ARBA" id="ARBA00023004"/>
    </source>
</evidence>
<feature type="binding site" evidence="15">
    <location>
        <position position="1058"/>
    </location>
    <ligand>
        <name>[2Fe-2S] cluster</name>
        <dbReference type="ChEBI" id="CHEBI:190135"/>
    </ligand>
</feature>
<comment type="subcellular location">
    <subcellularLocation>
        <location evidence="15">Cytoplasm</location>
    </subcellularLocation>
    <subcellularLocation>
        <location evidence="15">Mitochondrion intermembrane space</location>
    </subcellularLocation>
    <subcellularLocation>
        <location evidence="2">Nucleus</location>
        <location evidence="2">Nucleolus</location>
    </subcellularLocation>
</comment>
<feature type="domain" description="Anamorsin C-terminal" evidence="17">
    <location>
        <begin position="1043"/>
        <end position="1151"/>
    </location>
</feature>
<dbReference type="GO" id="GO:0009055">
    <property type="term" value="F:electron transfer activity"/>
    <property type="evidence" value="ECO:0007669"/>
    <property type="project" value="UniProtKB-UniRule"/>
</dbReference>
<evidence type="ECO:0000256" key="14">
    <source>
        <dbReference type="ARBA" id="ARBA00029455"/>
    </source>
</evidence>
<evidence type="ECO:0000256" key="10">
    <source>
        <dbReference type="ARBA" id="ARBA00023014"/>
    </source>
</evidence>
<feature type="compositionally biased region" description="Basic and acidic residues" evidence="16">
    <location>
        <begin position="380"/>
        <end position="401"/>
    </location>
</feature>
<dbReference type="Pfam" id="PF04006">
    <property type="entry name" value="Mpp10"/>
    <property type="match status" value="1"/>
</dbReference>
<feature type="region of interest" description="Fe-S binding site B" evidence="15">
    <location>
        <begin position="1121"/>
        <end position="1135"/>
    </location>
</feature>
<evidence type="ECO:0000256" key="6">
    <source>
        <dbReference type="ARBA" id="ARBA00022552"/>
    </source>
</evidence>
<feature type="binding site" evidence="15">
    <location>
        <position position="1063"/>
    </location>
    <ligand>
        <name>[2Fe-2S] cluster</name>
        <dbReference type="ChEBI" id="CHEBI:190135"/>
    </ligand>
</feature>
<comment type="domain">
    <text evidence="15">The N-terminal domain has structural similarity with S-adenosyl-L-methionine-dependent methyltransferases, but does not bind S-adenosyl-L-methionine. It is required for correct assembly of the 2 Fe-S clusters.</text>
</comment>
<accession>A0A484G5S5</accession>
<reference evidence="20" key="2">
    <citation type="journal article" date="2019" name="Mol. Plant Microbe Interact.">
        <title>Genome sequence resources for four phytopathogenic fungi from the Colletotrichum orbiculare species complex.</title>
        <authorList>
            <person name="Gan P."/>
            <person name="Tsushima A."/>
            <person name="Narusaka M."/>
            <person name="Narusaka Y."/>
            <person name="Takano Y."/>
            <person name="Kubo Y."/>
            <person name="Shirasu K."/>
        </authorList>
    </citation>
    <scope>GENOME REANNOTATION</scope>
    <source>
        <strain evidence="20">104-T / ATCC 96160 / CBS 514.97 / LARS 414 / MAFF 240422</strain>
    </source>
</reference>
<dbReference type="GO" id="GO:0051537">
    <property type="term" value="F:2 iron, 2 sulfur cluster binding"/>
    <property type="evidence" value="ECO:0007669"/>
    <property type="project" value="UniProtKB-UniRule"/>
</dbReference>
<feature type="region of interest" description="Fe-S binding site A" evidence="15">
    <location>
        <begin position="1047"/>
        <end position="1063"/>
    </location>
</feature>
<feature type="binding site" evidence="15">
    <location>
        <position position="1121"/>
    </location>
    <ligand>
        <name>[4Fe-4S] cluster</name>
        <dbReference type="ChEBI" id="CHEBI:49883"/>
    </ligand>
</feature>
<feature type="compositionally biased region" description="Basic residues" evidence="16">
    <location>
        <begin position="363"/>
        <end position="373"/>
    </location>
</feature>
<feature type="binding site" evidence="15">
    <location>
        <position position="1124"/>
    </location>
    <ligand>
        <name>[4Fe-4S] cluster</name>
        <dbReference type="ChEBI" id="CHEBI:49883"/>
    </ligand>
</feature>
<evidence type="ECO:0000256" key="2">
    <source>
        <dbReference type="ARBA" id="ARBA00004604"/>
    </source>
</evidence>
<evidence type="ECO:0000313" key="20">
    <source>
        <dbReference type="Proteomes" id="UP000014480"/>
    </source>
</evidence>
<keyword evidence="6" id="KW-0698">rRNA processing</keyword>
<evidence type="ECO:0000259" key="18">
    <source>
        <dbReference type="Pfam" id="PF16803"/>
    </source>
</evidence>
<comment type="domain">
    <text evidence="15">The twin Cx2C motifs are involved in the recognition by the mitochondrial MIA40-ERV1 disulfide relay system. The formation of 2 disulfide bonds in the Cx2C motifs through dithiol/disulfide exchange reactions effectively traps the protein in the mitochondrial intermembrane space.</text>
</comment>
<evidence type="ECO:0000256" key="11">
    <source>
        <dbReference type="ARBA" id="ARBA00023128"/>
    </source>
</evidence>
<comment type="similarity">
    <text evidence="14">Belongs to the MPP10 family.</text>
</comment>
<feature type="region of interest" description="Disordered" evidence="16">
    <location>
        <begin position="656"/>
        <end position="689"/>
    </location>
</feature>
<keyword evidence="20" id="KW-1185">Reference proteome</keyword>
<name>A0A484G5S5_COLOR</name>
<evidence type="ECO:0000256" key="12">
    <source>
        <dbReference type="ARBA" id="ARBA00023242"/>
    </source>
</evidence>
<dbReference type="InterPro" id="IPR031838">
    <property type="entry name" value="Dre2_N"/>
</dbReference>
<feature type="short sequence motif" description="Cx2C motif 1" evidence="15">
    <location>
        <begin position="1121"/>
        <end position="1124"/>
    </location>
</feature>
<dbReference type="InterPro" id="IPR012173">
    <property type="entry name" value="Mpp10"/>
</dbReference>
<keyword evidence="4 15" id="KW-0963">Cytoplasm</keyword>
<dbReference type="Pfam" id="PF16803">
    <property type="entry name" value="DRE2_N"/>
    <property type="match status" value="1"/>
</dbReference>
<dbReference type="Proteomes" id="UP000014480">
    <property type="component" value="Unassembled WGS sequence"/>
</dbReference>
<gene>
    <name evidence="19" type="primary">DRE2</name>
    <name evidence="19" type="ORF">Cob_v000130</name>
</gene>
<dbReference type="GO" id="GO:0051539">
    <property type="term" value="F:4 iron, 4 sulfur cluster binding"/>
    <property type="evidence" value="ECO:0007669"/>
    <property type="project" value="UniProtKB-KW"/>
</dbReference>
<feature type="compositionally biased region" description="Acidic residues" evidence="16">
    <location>
        <begin position="160"/>
        <end position="203"/>
    </location>
</feature>
<feature type="short sequence motif" description="Cx2C motif 2" evidence="15">
    <location>
        <begin position="1132"/>
        <end position="1135"/>
    </location>
</feature>